<accession>T0HN26</accession>
<evidence type="ECO:0000313" key="3">
    <source>
        <dbReference type="EMBL" id="EQB14412.1"/>
    </source>
</evidence>
<keyword evidence="4" id="KW-1185">Reference proteome</keyword>
<dbReference type="EMBL" id="ATDP01000091">
    <property type="protein sequence ID" value="EQB14412.1"/>
    <property type="molecule type" value="Genomic_DNA"/>
</dbReference>
<keyword evidence="2" id="KW-0732">Signal</keyword>
<feature type="chain" id="PRO_5004576592" description="Lipoprotein" evidence="2">
    <location>
        <begin position="28"/>
        <end position="160"/>
    </location>
</feature>
<organism evidence="3 4">
    <name type="scientific">Sphingobium lactosutens DS20</name>
    <dbReference type="NCBI Taxonomy" id="1331060"/>
    <lineage>
        <taxon>Bacteria</taxon>
        <taxon>Pseudomonadati</taxon>
        <taxon>Pseudomonadota</taxon>
        <taxon>Alphaproteobacteria</taxon>
        <taxon>Sphingomonadales</taxon>
        <taxon>Sphingomonadaceae</taxon>
        <taxon>Sphingobium</taxon>
    </lineage>
</organism>
<name>T0HN26_9SPHN</name>
<feature type="region of interest" description="Disordered" evidence="1">
    <location>
        <begin position="27"/>
        <end position="47"/>
    </location>
</feature>
<evidence type="ECO:0000256" key="2">
    <source>
        <dbReference type="SAM" id="SignalP"/>
    </source>
</evidence>
<feature type="signal peptide" evidence="2">
    <location>
        <begin position="1"/>
        <end position="27"/>
    </location>
</feature>
<dbReference type="eggNOG" id="ENOG50335BF">
    <property type="taxonomic scope" value="Bacteria"/>
</dbReference>
<sequence>MIMRFSLMPQSLAGAALMLLASGCSGGADPDSANGSNQAAASAPTIENVAEPDAVGAAPAPTDRMATDDWVGRWTGPEGLFLDIQPSPDGRPGHYAVANKDTLDRQGTYDGVADGAMIRFTRDGKDLTIRPGTGAETGFKWLAEKENCLIVIAGEEGYCR</sequence>
<comment type="caution">
    <text evidence="3">The sequence shown here is derived from an EMBL/GenBank/DDBJ whole genome shotgun (WGS) entry which is preliminary data.</text>
</comment>
<evidence type="ECO:0008006" key="5">
    <source>
        <dbReference type="Google" id="ProtNLM"/>
    </source>
</evidence>
<protein>
    <recommendedName>
        <fullName evidence="5">Lipoprotein</fullName>
    </recommendedName>
</protein>
<evidence type="ECO:0000256" key="1">
    <source>
        <dbReference type="SAM" id="MobiDB-lite"/>
    </source>
</evidence>
<proteinExistence type="predicted"/>
<feature type="compositionally biased region" description="Low complexity" evidence="1">
    <location>
        <begin position="32"/>
        <end position="43"/>
    </location>
</feature>
<dbReference type="OrthoDB" id="6985970at2"/>
<gene>
    <name evidence="3" type="ORF">RLDS_13510</name>
</gene>
<dbReference type="AlphaFoldDB" id="T0HN26"/>
<dbReference type="Proteomes" id="UP000015531">
    <property type="component" value="Unassembled WGS sequence"/>
</dbReference>
<reference evidence="3 4" key="1">
    <citation type="journal article" date="2013" name="Genome Announc.">
        <title>Draft Genome Sequence of Sphingobium lactosutens Strain DS20T, Isolated from a Hexachlorocyclohexane Dumpsite.</title>
        <authorList>
            <person name="Kumar R."/>
            <person name="Dwivedi V."/>
            <person name="Negi V."/>
            <person name="Khurana J.P."/>
            <person name="Lal R."/>
        </authorList>
    </citation>
    <scope>NUCLEOTIDE SEQUENCE [LARGE SCALE GENOMIC DNA]</scope>
    <source>
        <strain evidence="3 4">DS20</strain>
    </source>
</reference>
<dbReference type="PROSITE" id="PS51257">
    <property type="entry name" value="PROKAR_LIPOPROTEIN"/>
    <property type="match status" value="1"/>
</dbReference>
<dbReference type="PATRIC" id="fig|1331060.3.peg.2575"/>
<evidence type="ECO:0000313" key="4">
    <source>
        <dbReference type="Proteomes" id="UP000015531"/>
    </source>
</evidence>